<organism evidence="4 5">
    <name type="scientific">candidate division GN15 bacterium</name>
    <dbReference type="NCBI Taxonomy" id="2072418"/>
    <lineage>
        <taxon>Bacteria</taxon>
        <taxon>candidate division GN15</taxon>
    </lineage>
</organism>
<dbReference type="InterPro" id="IPR010918">
    <property type="entry name" value="PurM-like_C_dom"/>
</dbReference>
<feature type="domain" description="PurM-like N-terminal" evidence="2">
    <location>
        <begin position="56"/>
        <end position="168"/>
    </location>
</feature>
<dbReference type="InterPro" id="IPR016188">
    <property type="entry name" value="PurM-like_N"/>
</dbReference>
<dbReference type="InterPro" id="IPR036921">
    <property type="entry name" value="PurM-like_N_sf"/>
</dbReference>
<dbReference type="Pfam" id="PF02769">
    <property type="entry name" value="AIRS_C"/>
    <property type="match status" value="1"/>
</dbReference>
<name>A0A855X4H1_9BACT</name>
<dbReference type="InterPro" id="IPR036676">
    <property type="entry name" value="PurM-like_C_sf"/>
</dbReference>
<comment type="similarity">
    <text evidence="1">Belongs to the HypE family.</text>
</comment>
<reference evidence="4 5" key="1">
    <citation type="journal article" date="2018" name="ISME J.">
        <title>A methanotrophic archaeon couples anaerobic oxidation of methane to Fe(III) reduction.</title>
        <authorList>
            <person name="Cai C."/>
            <person name="Leu A.O."/>
            <person name="Xie G.J."/>
            <person name="Guo J."/>
            <person name="Feng Y."/>
            <person name="Zhao J.X."/>
            <person name="Tyson G.W."/>
            <person name="Yuan Z."/>
            <person name="Hu S."/>
        </authorList>
    </citation>
    <scope>NUCLEOTIDE SEQUENCE [LARGE SCALE GENOMIC DNA]</scope>
    <source>
        <strain evidence="4">FeB_12</strain>
    </source>
</reference>
<evidence type="ECO:0000313" key="5">
    <source>
        <dbReference type="Proteomes" id="UP000250918"/>
    </source>
</evidence>
<evidence type="ECO:0000256" key="1">
    <source>
        <dbReference type="ARBA" id="ARBA00006243"/>
    </source>
</evidence>
<gene>
    <name evidence="4" type="primary">hypE</name>
    <name evidence="4" type="ORF">C3F09_01040</name>
</gene>
<proteinExistence type="inferred from homology"/>
<evidence type="ECO:0000313" key="4">
    <source>
        <dbReference type="EMBL" id="PWB76165.1"/>
    </source>
</evidence>
<sequence length="355" mass="37164">MSRKPLRTESFSQCPLPISQHDTVQLGHGSGGVMMHDLIGRLFRWAFDNPTLNRMDDQAVLALDSNRIAVSTDSFVIDPLFFPGGDIGELAVYGTVNDVAMCGAKPLYLTAGFIIEEGFSLSDLQTIVVSMRDAAHACGVTIVTGDTKVVNKGKGDKLFINTTGIGIIGHDFVISGSNLQPDDVIILSGSIAEHGIAVLSKREGLTFETSIVSDAAPLHELVQVMIAAGGNGIHAMRDPTRGGVAATLNELASSSHVGIRVIEKAVPVQSAVASACGLLGLDPLHVANEGKLIAAVSPASADRVLAAMRAHPRGANAAIIGSVTAADPGRVQLQTILGSWRILDMPVGEQLPRIC</sequence>
<dbReference type="PANTHER" id="PTHR30303">
    <property type="entry name" value="HYDROGENASE ISOENZYMES FORMATION PROTEIN HYPE"/>
    <property type="match status" value="1"/>
</dbReference>
<dbReference type="EMBL" id="PQAP01000004">
    <property type="protein sequence ID" value="PWB76165.1"/>
    <property type="molecule type" value="Genomic_DNA"/>
</dbReference>
<accession>A0A855X4H1</accession>
<dbReference type="GO" id="GO:0051604">
    <property type="term" value="P:protein maturation"/>
    <property type="evidence" value="ECO:0007669"/>
    <property type="project" value="TreeGrafter"/>
</dbReference>
<feature type="domain" description="PurM-like C-terminal" evidence="3">
    <location>
        <begin position="180"/>
        <end position="332"/>
    </location>
</feature>
<dbReference type="SUPFAM" id="SSF55326">
    <property type="entry name" value="PurM N-terminal domain-like"/>
    <property type="match status" value="1"/>
</dbReference>
<dbReference type="PIRSF" id="PIRSF005644">
    <property type="entry name" value="Hdrgns_mtr_HypE"/>
    <property type="match status" value="1"/>
</dbReference>
<dbReference type="CDD" id="cd02197">
    <property type="entry name" value="HypE"/>
    <property type="match status" value="1"/>
</dbReference>
<dbReference type="Gene3D" id="3.90.650.10">
    <property type="entry name" value="PurM-like C-terminal domain"/>
    <property type="match status" value="1"/>
</dbReference>
<dbReference type="SUPFAM" id="SSF56042">
    <property type="entry name" value="PurM C-terminal domain-like"/>
    <property type="match status" value="1"/>
</dbReference>
<comment type="caution">
    <text evidence="4">The sequence shown here is derived from an EMBL/GenBank/DDBJ whole genome shotgun (WGS) entry which is preliminary data.</text>
</comment>
<dbReference type="NCBIfam" id="TIGR02124">
    <property type="entry name" value="hypE"/>
    <property type="match status" value="1"/>
</dbReference>
<dbReference type="AlphaFoldDB" id="A0A855X4H1"/>
<dbReference type="Gene3D" id="3.30.1330.10">
    <property type="entry name" value="PurM-like, N-terminal domain"/>
    <property type="match status" value="1"/>
</dbReference>
<dbReference type="Pfam" id="PF00586">
    <property type="entry name" value="AIRS"/>
    <property type="match status" value="1"/>
</dbReference>
<evidence type="ECO:0000259" key="3">
    <source>
        <dbReference type="Pfam" id="PF02769"/>
    </source>
</evidence>
<evidence type="ECO:0000259" key="2">
    <source>
        <dbReference type="Pfam" id="PF00586"/>
    </source>
</evidence>
<dbReference type="InterPro" id="IPR011854">
    <property type="entry name" value="HypE"/>
</dbReference>
<protein>
    <submittedName>
        <fullName evidence="4">Hydrogenase expression/formation protein HypE</fullName>
    </submittedName>
</protein>
<dbReference type="Proteomes" id="UP000250918">
    <property type="component" value="Unassembled WGS sequence"/>
</dbReference>
<dbReference type="PANTHER" id="PTHR30303:SF0">
    <property type="entry name" value="CARBAMOYL DEHYDRATASE HYPE"/>
    <property type="match status" value="1"/>
</dbReference>